<evidence type="ECO:0000256" key="4">
    <source>
        <dbReference type="ARBA" id="ARBA00012867"/>
    </source>
</evidence>
<gene>
    <name evidence="13" type="ORF">PLBR_LOCUS4772</name>
</gene>
<evidence type="ECO:0000256" key="5">
    <source>
        <dbReference type="ARBA" id="ARBA00022630"/>
    </source>
</evidence>
<dbReference type="SUPFAM" id="SSF51905">
    <property type="entry name" value="FAD/NAD(P)-binding domain"/>
    <property type="match status" value="1"/>
</dbReference>
<evidence type="ECO:0000256" key="11">
    <source>
        <dbReference type="RuleBase" id="RU367069"/>
    </source>
</evidence>
<sequence length="453" mass="48764">MSKALVVGAGVTGLALAHELQRYAPHVAVTVCERSARVGGWVQSRRSELGGVIEPGPRSLNRIRGDLTLQLCAELGLADRIVPTSSTAATRFIADREGALQEIPTSIGAVLRTSWTRTAPLYLLRDAMFPRPLPDDLSVYQFAVDRFGARASDVLASSLVTGIFGGDQRRLSMKACFPNVYEQTVFEATQCDPDLWITMQKRLGRQAAYSFDDGLSVFVDALASSVRESIRTGVSVERICPESLVADFSDGTTGTFDAIFCTGPTLSVADAIAGSEPAHQHLRDVLKAVTYASLATVSLQWRTRQSIPHGFGVLLPDYPSSSLPQILGITFDSEMFPNQGPLEQTRLTVMIGGARHPELVEEGASEDHLSSIAIDAVKKLMGVSADPDSVSVHMCRNAICQIIACNAIGGVSINDCIRTAKREAENFIESLASPHARVRTQPPTTPFTSATFS</sequence>
<dbReference type="Proteomes" id="UP000290189">
    <property type="component" value="Unassembled WGS sequence"/>
</dbReference>
<proteinExistence type="inferred from homology"/>
<accession>A0A3P3YBN5</accession>
<dbReference type="GO" id="GO:0006782">
    <property type="term" value="P:protoporphyrinogen IX biosynthetic process"/>
    <property type="evidence" value="ECO:0007669"/>
    <property type="project" value="UniProtKB-UniRule"/>
</dbReference>
<dbReference type="InterPro" id="IPR036188">
    <property type="entry name" value="FAD/NAD-bd_sf"/>
</dbReference>
<dbReference type="InterPro" id="IPR050464">
    <property type="entry name" value="Zeta_carotene_desat/Oxidored"/>
</dbReference>
<dbReference type="EC" id="1.3.3.4" evidence="4 11"/>
<evidence type="ECO:0000256" key="6">
    <source>
        <dbReference type="ARBA" id="ARBA00022827"/>
    </source>
</evidence>
<dbReference type="NCBIfam" id="TIGR00562">
    <property type="entry name" value="proto_IX_ox"/>
    <property type="match status" value="1"/>
</dbReference>
<keyword evidence="5 11" id="KW-0285">Flavoprotein</keyword>
<evidence type="ECO:0000256" key="3">
    <source>
        <dbReference type="ARBA" id="ARBA00010551"/>
    </source>
</evidence>
<reference evidence="13 14" key="1">
    <citation type="submission" date="2018-03" db="EMBL/GenBank/DDBJ databases">
        <authorList>
            <person name="Fogelqvist J."/>
        </authorList>
    </citation>
    <scope>NUCLEOTIDE SEQUENCE [LARGE SCALE GENOMIC DNA]</scope>
</reference>
<dbReference type="GO" id="GO:0004729">
    <property type="term" value="F:oxygen-dependent protoporphyrinogen oxidase activity"/>
    <property type="evidence" value="ECO:0007669"/>
    <property type="project" value="UniProtKB-UniRule"/>
</dbReference>
<evidence type="ECO:0000256" key="8">
    <source>
        <dbReference type="ARBA" id="ARBA00023133"/>
    </source>
</evidence>
<organism evidence="13 14">
    <name type="scientific">Plasmodiophora brassicae</name>
    <name type="common">Clubroot disease agent</name>
    <dbReference type="NCBI Taxonomy" id="37360"/>
    <lineage>
        <taxon>Eukaryota</taxon>
        <taxon>Sar</taxon>
        <taxon>Rhizaria</taxon>
        <taxon>Endomyxa</taxon>
        <taxon>Phytomyxea</taxon>
        <taxon>Plasmodiophorida</taxon>
        <taxon>Plasmodiophoridae</taxon>
        <taxon>Plasmodiophora</taxon>
    </lineage>
</organism>
<evidence type="ECO:0000313" key="14">
    <source>
        <dbReference type="Proteomes" id="UP000290189"/>
    </source>
</evidence>
<evidence type="ECO:0000259" key="12">
    <source>
        <dbReference type="Pfam" id="PF01593"/>
    </source>
</evidence>
<dbReference type="InterPro" id="IPR004572">
    <property type="entry name" value="Protoporphyrinogen_oxidase"/>
</dbReference>
<keyword evidence="8 11" id="KW-0350">Heme biosynthesis</keyword>
<dbReference type="UniPathway" id="UPA00251">
    <property type="reaction ID" value="UER00324"/>
</dbReference>
<dbReference type="GO" id="GO:0005743">
    <property type="term" value="C:mitochondrial inner membrane"/>
    <property type="evidence" value="ECO:0007669"/>
    <property type="project" value="UniProtKB-SubCell"/>
</dbReference>
<evidence type="ECO:0000256" key="10">
    <source>
        <dbReference type="ARBA" id="ARBA00047554"/>
    </source>
</evidence>
<comment type="subcellular location">
    <subcellularLocation>
        <location evidence="11">Mitochondrion inner membrane</location>
    </subcellularLocation>
</comment>
<keyword evidence="7 11" id="KW-0560">Oxidoreductase</keyword>
<dbReference type="PANTHER" id="PTHR42923">
    <property type="entry name" value="PROTOPORPHYRINOGEN OXIDASE"/>
    <property type="match status" value="1"/>
</dbReference>
<comment type="cofactor">
    <cofactor evidence="11">
        <name>FAD</name>
        <dbReference type="ChEBI" id="CHEBI:57692"/>
    </cofactor>
    <text evidence="11">Binds 1 FAD per subunit.</text>
</comment>
<feature type="domain" description="Amine oxidase" evidence="12">
    <location>
        <begin position="12"/>
        <end position="391"/>
    </location>
</feature>
<name>A0A3P3YBN5_PLABS</name>
<dbReference type="InterPro" id="IPR002937">
    <property type="entry name" value="Amino_oxidase"/>
</dbReference>
<dbReference type="PANTHER" id="PTHR42923:SF3">
    <property type="entry name" value="PROTOPORPHYRINOGEN OXIDASE"/>
    <property type="match status" value="1"/>
</dbReference>
<dbReference type="Gene3D" id="3.50.50.60">
    <property type="entry name" value="FAD/NAD(P)-binding domain"/>
    <property type="match status" value="1"/>
</dbReference>
<keyword evidence="9 11" id="KW-0627">Porphyrin biosynthesis</keyword>
<comment type="catalytic activity">
    <reaction evidence="10 11">
        <text>protoporphyrinogen IX + 3 O2 = protoporphyrin IX + 3 H2O2</text>
        <dbReference type="Rhea" id="RHEA:25576"/>
        <dbReference type="ChEBI" id="CHEBI:15379"/>
        <dbReference type="ChEBI" id="CHEBI:16240"/>
        <dbReference type="ChEBI" id="CHEBI:57306"/>
        <dbReference type="ChEBI" id="CHEBI:57307"/>
        <dbReference type="EC" id="1.3.3.4"/>
    </reaction>
</comment>
<dbReference type="AlphaFoldDB" id="A0A3P3YBN5"/>
<dbReference type="EMBL" id="OVEO01000008">
    <property type="protein sequence ID" value="SPQ97557.1"/>
    <property type="molecule type" value="Genomic_DNA"/>
</dbReference>
<keyword evidence="6 11" id="KW-0274">FAD</keyword>
<geneLocation type="mitochondrion" evidence="13"/>
<comment type="pathway">
    <text evidence="2 11">Porphyrin-containing compound metabolism; protoporphyrin-IX biosynthesis; protoporphyrin-IX from protoporphyrinogen-IX: step 1/1.</text>
</comment>
<evidence type="ECO:0000256" key="1">
    <source>
        <dbReference type="ARBA" id="ARBA00002600"/>
    </source>
</evidence>
<evidence type="ECO:0000256" key="9">
    <source>
        <dbReference type="ARBA" id="ARBA00023244"/>
    </source>
</evidence>
<protein>
    <recommendedName>
        <fullName evidence="4 11">Protoporphyrinogen oxidase</fullName>
        <ecNumber evidence="4 11">1.3.3.4</ecNumber>
    </recommendedName>
</protein>
<comment type="similarity">
    <text evidence="3 11">Belongs to the protoporphyrinogen/coproporphyrinogen oxidase family. Protoporphyrinogen oxidase subfamily.</text>
</comment>
<keyword evidence="13" id="KW-0496">Mitochondrion</keyword>
<evidence type="ECO:0000256" key="7">
    <source>
        <dbReference type="ARBA" id="ARBA00023002"/>
    </source>
</evidence>
<comment type="function">
    <text evidence="1 11">Catalyzes the 6-electron oxidation of protoporphyrinogen-IX to form protoporphyrin-IX.</text>
</comment>
<evidence type="ECO:0000256" key="2">
    <source>
        <dbReference type="ARBA" id="ARBA00005073"/>
    </source>
</evidence>
<evidence type="ECO:0000313" key="13">
    <source>
        <dbReference type="EMBL" id="SPQ97557.1"/>
    </source>
</evidence>
<dbReference type="SUPFAM" id="SSF54373">
    <property type="entry name" value="FAD-linked reductases, C-terminal domain"/>
    <property type="match status" value="1"/>
</dbReference>
<dbReference type="Pfam" id="PF01593">
    <property type="entry name" value="Amino_oxidase"/>
    <property type="match status" value="1"/>
</dbReference>